<dbReference type="InterPro" id="IPR007110">
    <property type="entry name" value="Ig-like_dom"/>
</dbReference>
<organism evidence="2 3">
    <name type="scientific">Treponema pedis</name>
    <dbReference type="NCBI Taxonomy" id="409322"/>
    <lineage>
        <taxon>Bacteria</taxon>
        <taxon>Pseudomonadati</taxon>
        <taxon>Spirochaetota</taxon>
        <taxon>Spirochaetia</taxon>
        <taxon>Spirochaetales</taxon>
        <taxon>Treponemataceae</taxon>
        <taxon>Treponema</taxon>
    </lineage>
</organism>
<name>A0A7S6WP20_9SPIR</name>
<dbReference type="Proteomes" id="UP000593915">
    <property type="component" value="Chromosome"/>
</dbReference>
<evidence type="ECO:0000259" key="1">
    <source>
        <dbReference type="PROSITE" id="PS50835"/>
    </source>
</evidence>
<proteinExistence type="predicted"/>
<protein>
    <recommendedName>
        <fullName evidence="1">Ig-like domain-containing protein</fullName>
    </recommendedName>
</protein>
<dbReference type="EMBL" id="CP061839">
    <property type="protein sequence ID" value="QOW60693.1"/>
    <property type="molecule type" value="Genomic_DNA"/>
</dbReference>
<feature type="domain" description="Ig-like" evidence="1">
    <location>
        <begin position="607"/>
        <end position="696"/>
    </location>
</feature>
<sequence>MKKASRNIFFIVQTVLGLFCACRPSIGTAWYRNAADFSEQVLYLTEINVAGARVIPRLVETPKDTADEIRKFSEASVYTVSVPMSVKEISADEIEVRAVDSLERMNYIPVKVTVNGSGARLIDGEAVAVTIKVRDAEEKYAVSEKIILITGGVIEEDENILTPSDIYMFGVKQELGEDIKVHSKTTQITSEDLIVVFKKFDSLPVKISPDPAVFGGQDSIKITVTAEKGAQKYRDILTVKKDDRAVYNPVDKNKNKKYTVKIKTHKETISPFNYYNENYEFPASKFDEWVVRIKDMDGIVASYRFENGSGDEWRGSDAGYGLKKIWNLKYFRYKTRKDRWHGSFIPKYNPYDERFYFYRFTADSLGGSVDNSMFCVDRYSKFLFSYSEPSSIKWIGNDGIPGAWKDYEENSVGEHIYFDKPFYMSDPVGYVRADGSVVIYEWYKERIRATKYSAVTNGTVLAERSPSKPGYSPYRENIEVTKYSVEMAENPDYTVSEPVIVGQPSGIYGRVGEAVSFSVKTLPEIEGERISFQWFKKDKGGNKFEKIAGAESSTYTPDTSVSINAYCYCEVKSLNTENNETAVIKSDIVRLYIVEGSAPISIDAKIPKIIKQPEGKTVPIGAAGEITLEVKAVLTDNGILSYNWYEADNEIDEGTSVGANSPIYSYRLGADTEGVKYYYCKITNTNENVDGEKTASVQSLRAKVEVERAYKIEFSVDGEVGGKIVALYNGSPIQSGAYIKHGEKIVFNAAPNKGYKVQNWAGAVPSEYSYAGTFAELIVSKPEFVAVKFEKITNKTLTIRAKSALNISLDEDADIDKGRPYTYFDAEFKTKVLKAENTLGKTLWAFGKDPSYIKFYKGKKQDCAEPDNSIAVPFGNNETPESFEIFTRFVKHDWGGVFNTYHKEEISADSERDTVKFKGTSKNLFFSVPIYYFSSFFINCLV</sequence>
<dbReference type="AlphaFoldDB" id="A0A7S6WP20"/>
<dbReference type="RefSeq" id="WP_194076153.1">
    <property type="nucleotide sequence ID" value="NZ_CP061839.1"/>
</dbReference>
<reference evidence="2 3" key="1">
    <citation type="submission" date="2020-09" db="EMBL/GenBank/DDBJ databases">
        <title>Characterization of Treponema spp. from bovine digital dermatitis in Korea.</title>
        <authorList>
            <person name="Espiritu H.M."/>
            <person name="Cho Y.I."/>
            <person name="Mamuad L."/>
        </authorList>
    </citation>
    <scope>NUCLEOTIDE SEQUENCE [LARGE SCALE GENOMIC DNA]</scope>
    <source>
        <strain evidence="2 3">KS1</strain>
    </source>
</reference>
<gene>
    <name evidence="2" type="ORF">IFE08_13005</name>
</gene>
<accession>A0A7S6WP20</accession>
<dbReference type="Gene3D" id="2.60.40.2700">
    <property type="match status" value="1"/>
</dbReference>
<dbReference type="PROSITE" id="PS51257">
    <property type="entry name" value="PROKAR_LIPOPROTEIN"/>
    <property type="match status" value="1"/>
</dbReference>
<dbReference type="PROSITE" id="PS50835">
    <property type="entry name" value="IG_LIKE"/>
    <property type="match status" value="1"/>
</dbReference>
<evidence type="ECO:0000313" key="2">
    <source>
        <dbReference type="EMBL" id="QOW60693.1"/>
    </source>
</evidence>
<evidence type="ECO:0000313" key="3">
    <source>
        <dbReference type="Proteomes" id="UP000593915"/>
    </source>
</evidence>